<keyword evidence="3" id="KW-1185">Reference proteome</keyword>
<name>A0A0C3BE49_SERVB</name>
<dbReference type="EMBL" id="KN824284">
    <property type="protein sequence ID" value="KIM30424.1"/>
    <property type="molecule type" value="Genomic_DNA"/>
</dbReference>
<accession>A0A0C3BE49</accession>
<gene>
    <name evidence="2" type="ORF">M408DRAFT_66195</name>
</gene>
<evidence type="ECO:0000256" key="1">
    <source>
        <dbReference type="SAM" id="SignalP"/>
    </source>
</evidence>
<sequence>MPRLLILITLVFWFLLTTAIWHFHRPSFTSLVGHRIPWTYIHDSEGSRVTGTNLPLGNGHWRPSPERKNDMLIWGQKHPNDECLMPSVLVKGQMRSQDVDGWEWVLDDGLGGASQRLVDFDIERFVVRGLQSRIGYILVGDSLTEGITAALEMMLLMPTPLENPKLISRTWEHGPVRWKHANGPVPWLSNMTLSPHHPLTQRLIKRLESGEDEELKNVPVERIKRPIVRQFRSSNLASEEESTEVIVKGMGVNVDWTEQLRIPTPWRDRIRMHADEQGWQGEKPAIAMINTGPHWEPDRFQPIREEQMMEAYKLVMKKVYESFFTFPDNLPLWIMYRSTMPGHENCHKYHYPVTRFDLAAEDPTGARNKTYHWHWFPAYNAYAKEIWGTGPLSTKRLARQSPKTVGLQPEARKSRVTPSVITEYWDIWNLAATRPDAHIAWNGHFVDCLHWCPAGMYEWVIRAWWHTIATERY</sequence>
<feature type="chain" id="PRO_5002161555" evidence="1">
    <location>
        <begin position="20"/>
        <end position="473"/>
    </location>
</feature>
<protein>
    <submittedName>
        <fullName evidence="2">Uncharacterized protein</fullName>
    </submittedName>
</protein>
<keyword evidence="1" id="KW-0732">Signal</keyword>
<feature type="signal peptide" evidence="1">
    <location>
        <begin position="1"/>
        <end position="19"/>
    </location>
</feature>
<dbReference type="HOGENOM" id="CLU_544125_0_0_1"/>
<organism evidence="2 3">
    <name type="scientific">Serendipita vermifera MAFF 305830</name>
    <dbReference type="NCBI Taxonomy" id="933852"/>
    <lineage>
        <taxon>Eukaryota</taxon>
        <taxon>Fungi</taxon>
        <taxon>Dikarya</taxon>
        <taxon>Basidiomycota</taxon>
        <taxon>Agaricomycotina</taxon>
        <taxon>Agaricomycetes</taxon>
        <taxon>Sebacinales</taxon>
        <taxon>Serendipitaceae</taxon>
        <taxon>Serendipita</taxon>
    </lineage>
</organism>
<evidence type="ECO:0000313" key="2">
    <source>
        <dbReference type="EMBL" id="KIM30424.1"/>
    </source>
</evidence>
<evidence type="ECO:0000313" key="3">
    <source>
        <dbReference type="Proteomes" id="UP000054097"/>
    </source>
</evidence>
<proteinExistence type="predicted"/>
<reference evidence="3" key="2">
    <citation type="submission" date="2015-01" db="EMBL/GenBank/DDBJ databases">
        <title>Evolutionary Origins and Diversification of the Mycorrhizal Mutualists.</title>
        <authorList>
            <consortium name="DOE Joint Genome Institute"/>
            <consortium name="Mycorrhizal Genomics Consortium"/>
            <person name="Kohler A."/>
            <person name="Kuo A."/>
            <person name="Nagy L.G."/>
            <person name="Floudas D."/>
            <person name="Copeland A."/>
            <person name="Barry K.W."/>
            <person name="Cichocki N."/>
            <person name="Veneault-Fourrey C."/>
            <person name="LaButti K."/>
            <person name="Lindquist E.A."/>
            <person name="Lipzen A."/>
            <person name="Lundell T."/>
            <person name="Morin E."/>
            <person name="Murat C."/>
            <person name="Riley R."/>
            <person name="Ohm R."/>
            <person name="Sun H."/>
            <person name="Tunlid A."/>
            <person name="Henrissat B."/>
            <person name="Grigoriev I.V."/>
            <person name="Hibbett D.S."/>
            <person name="Martin F."/>
        </authorList>
    </citation>
    <scope>NUCLEOTIDE SEQUENCE [LARGE SCALE GENOMIC DNA]</scope>
    <source>
        <strain evidence="3">MAFF 305830</strain>
    </source>
</reference>
<dbReference type="AlphaFoldDB" id="A0A0C3BE49"/>
<reference evidence="2 3" key="1">
    <citation type="submission" date="2014-04" db="EMBL/GenBank/DDBJ databases">
        <authorList>
            <consortium name="DOE Joint Genome Institute"/>
            <person name="Kuo A."/>
            <person name="Zuccaro A."/>
            <person name="Kohler A."/>
            <person name="Nagy L.G."/>
            <person name="Floudas D."/>
            <person name="Copeland A."/>
            <person name="Barry K.W."/>
            <person name="Cichocki N."/>
            <person name="Veneault-Fourrey C."/>
            <person name="LaButti K."/>
            <person name="Lindquist E.A."/>
            <person name="Lipzen A."/>
            <person name="Lundell T."/>
            <person name="Morin E."/>
            <person name="Murat C."/>
            <person name="Sun H."/>
            <person name="Tunlid A."/>
            <person name="Henrissat B."/>
            <person name="Grigoriev I.V."/>
            <person name="Hibbett D.S."/>
            <person name="Martin F."/>
            <person name="Nordberg H.P."/>
            <person name="Cantor M.N."/>
            <person name="Hua S.X."/>
        </authorList>
    </citation>
    <scope>NUCLEOTIDE SEQUENCE [LARGE SCALE GENOMIC DNA]</scope>
    <source>
        <strain evidence="2 3">MAFF 305830</strain>
    </source>
</reference>
<dbReference type="Proteomes" id="UP000054097">
    <property type="component" value="Unassembled WGS sequence"/>
</dbReference>
<dbReference type="OrthoDB" id="630188at2759"/>